<dbReference type="EMBL" id="BMNQ01000032">
    <property type="protein sequence ID" value="GGJ99318.1"/>
    <property type="molecule type" value="Genomic_DNA"/>
</dbReference>
<evidence type="ECO:0000313" key="2">
    <source>
        <dbReference type="Proteomes" id="UP000658382"/>
    </source>
</evidence>
<accession>A0A917PXL6</accession>
<organism evidence="1 2">
    <name type="scientific">Lentibacillus kapialis</name>
    <dbReference type="NCBI Taxonomy" id="340214"/>
    <lineage>
        <taxon>Bacteria</taxon>
        <taxon>Bacillati</taxon>
        <taxon>Bacillota</taxon>
        <taxon>Bacilli</taxon>
        <taxon>Bacillales</taxon>
        <taxon>Bacillaceae</taxon>
        <taxon>Lentibacillus</taxon>
    </lineage>
</organism>
<protein>
    <submittedName>
        <fullName evidence="1">Uncharacterized protein</fullName>
    </submittedName>
</protein>
<evidence type="ECO:0000313" key="1">
    <source>
        <dbReference type="EMBL" id="GGJ99318.1"/>
    </source>
</evidence>
<sequence>MNKKTVKFLMSIIMKTDTMLNFYTIIKLLNYRKDDEYNAKVDWVSNYYDGSCRSRVFIGRK</sequence>
<dbReference type="AlphaFoldDB" id="A0A917PXL6"/>
<reference evidence="1" key="2">
    <citation type="submission" date="2020-09" db="EMBL/GenBank/DDBJ databases">
        <authorList>
            <person name="Sun Q."/>
            <person name="Ohkuma M."/>
        </authorList>
    </citation>
    <scope>NUCLEOTIDE SEQUENCE</scope>
    <source>
        <strain evidence="1">JCM 12580</strain>
    </source>
</reference>
<reference evidence="1" key="1">
    <citation type="journal article" date="2014" name="Int. J. Syst. Evol. Microbiol.">
        <title>Complete genome sequence of Corynebacterium casei LMG S-19264T (=DSM 44701T), isolated from a smear-ripened cheese.</title>
        <authorList>
            <consortium name="US DOE Joint Genome Institute (JGI-PGF)"/>
            <person name="Walter F."/>
            <person name="Albersmeier A."/>
            <person name="Kalinowski J."/>
            <person name="Ruckert C."/>
        </authorList>
    </citation>
    <scope>NUCLEOTIDE SEQUENCE</scope>
    <source>
        <strain evidence="1">JCM 12580</strain>
    </source>
</reference>
<proteinExistence type="predicted"/>
<keyword evidence="2" id="KW-1185">Reference proteome</keyword>
<gene>
    <name evidence="1" type="ORF">GCM10007063_22000</name>
</gene>
<name>A0A917PXL6_9BACI</name>
<dbReference type="Proteomes" id="UP000658382">
    <property type="component" value="Unassembled WGS sequence"/>
</dbReference>
<comment type="caution">
    <text evidence="1">The sequence shown here is derived from an EMBL/GenBank/DDBJ whole genome shotgun (WGS) entry which is preliminary data.</text>
</comment>